<reference evidence="1 2" key="1">
    <citation type="submission" date="2022-10" db="EMBL/GenBank/DDBJ databases">
        <title>Defluviimonas sp. nov., isolated from ocean surface sediments.</title>
        <authorList>
            <person name="He W."/>
            <person name="Wang L."/>
            <person name="Zhang D.-F."/>
        </authorList>
    </citation>
    <scope>NUCLEOTIDE SEQUENCE [LARGE SCALE GENOMIC DNA]</scope>
    <source>
        <strain evidence="1 2">WL0024</strain>
    </source>
</reference>
<keyword evidence="2" id="KW-1185">Reference proteome</keyword>
<dbReference type="RefSeq" id="WP_263336561.1">
    <property type="nucleotide sequence ID" value="NZ_JAOVQO010000010.1"/>
</dbReference>
<dbReference type="EMBL" id="JAOVQO010000010">
    <property type="protein sequence ID" value="MCU9848795.1"/>
    <property type="molecule type" value="Genomic_DNA"/>
</dbReference>
<protein>
    <submittedName>
        <fullName evidence="1">Uncharacterized protein</fullName>
    </submittedName>
</protein>
<proteinExistence type="predicted"/>
<comment type="caution">
    <text evidence="1">The sequence shown here is derived from an EMBL/GenBank/DDBJ whole genome shotgun (WGS) entry which is preliminary data.</text>
</comment>
<dbReference type="Proteomes" id="UP001209535">
    <property type="component" value="Unassembled WGS sequence"/>
</dbReference>
<evidence type="ECO:0000313" key="2">
    <source>
        <dbReference type="Proteomes" id="UP001209535"/>
    </source>
</evidence>
<accession>A0ABT2X567</accession>
<name>A0ABT2X567_9RHOB</name>
<evidence type="ECO:0000313" key="1">
    <source>
        <dbReference type="EMBL" id="MCU9848795.1"/>
    </source>
</evidence>
<organism evidence="1 2">
    <name type="scientific">Albidovulum salinarum</name>
    <dbReference type="NCBI Taxonomy" id="2984153"/>
    <lineage>
        <taxon>Bacteria</taxon>
        <taxon>Pseudomonadati</taxon>
        <taxon>Pseudomonadota</taxon>
        <taxon>Alphaproteobacteria</taxon>
        <taxon>Rhodobacterales</taxon>
        <taxon>Paracoccaceae</taxon>
        <taxon>Albidovulum</taxon>
    </lineage>
</organism>
<gene>
    <name evidence="1" type="ORF">OEZ60_12355</name>
</gene>
<sequence>MNVELHLDPRPPAAALEDLISRHGPARVAAALLRVLAARLRPSRRRSADDLSGWLRRDIGLDPLGKNPEYWKFLP</sequence>